<comment type="caution">
    <text evidence="1">The sequence shown here is derived from an EMBL/GenBank/DDBJ whole genome shotgun (WGS) entry which is preliminary data.</text>
</comment>
<dbReference type="InterPro" id="IPR029032">
    <property type="entry name" value="AhpD-like"/>
</dbReference>
<dbReference type="SUPFAM" id="SSF69118">
    <property type="entry name" value="AhpD-like"/>
    <property type="match status" value="1"/>
</dbReference>
<dbReference type="RefSeq" id="WP_205186513.1">
    <property type="nucleotide sequence ID" value="NZ_JAFBFC010000003.1"/>
</dbReference>
<evidence type="ECO:0000313" key="1">
    <source>
        <dbReference type="EMBL" id="MBM7703041.1"/>
    </source>
</evidence>
<keyword evidence="2" id="KW-1185">Reference proteome</keyword>
<reference evidence="1 2" key="1">
    <citation type="submission" date="2021-01" db="EMBL/GenBank/DDBJ databases">
        <title>Genomic Encyclopedia of Type Strains, Phase IV (KMG-IV): sequencing the most valuable type-strain genomes for metagenomic binning, comparative biology and taxonomic classification.</title>
        <authorList>
            <person name="Goeker M."/>
        </authorList>
    </citation>
    <scope>NUCLEOTIDE SEQUENCE [LARGE SCALE GENOMIC DNA]</scope>
    <source>
        <strain evidence="1 2">DSM 104297</strain>
    </source>
</reference>
<organism evidence="1 2">
    <name type="scientific">Priestia iocasae</name>
    <dbReference type="NCBI Taxonomy" id="2291674"/>
    <lineage>
        <taxon>Bacteria</taxon>
        <taxon>Bacillati</taxon>
        <taxon>Bacillota</taxon>
        <taxon>Bacilli</taxon>
        <taxon>Bacillales</taxon>
        <taxon>Bacillaceae</taxon>
        <taxon>Priestia</taxon>
    </lineage>
</organism>
<dbReference type="Gene3D" id="1.20.1290.10">
    <property type="entry name" value="AhpD-like"/>
    <property type="match status" value="1"/>
</dbReference>
<sequence>MAHIQLPKVEGSNFEKALSLIPEVKSLYDQLYEVLWNSHITTKELKERIRLYLANVNGCQTCISLSYVSEFQINQEVITEEKWSKEEQVLFSFIDRYRVTPKEASVHELKLFYRDEQITEILALINLFDSFHKIIVSLDLYDFCSL</sequence>
<name>A0ABS2QU85_9BACI</name>
<protein>
    <submittedName>
        <fullName evidence="1">Alkylhydroperoxidase family enzyme</fullName>
    </submittedName>
</protein>
<accession>A0ABS2QU85</accession>
<gene>
    <name evidence="1" type="ORF">JOC83_001888</name>
</gene>
<evidence type="ECO:0000313" key="2">
    <source>
        <dbReference type="Proteomes" id="UP000809829"/>
    </source>
</evidence>
<dbReference type="EMBL" id="JAFBFC010000003">
    <property type="protein sequence ID" value="MBM7703041.1"/>
    <property type="molecule type" value="Genomic_DNA"/>
</dbReference>
<proteinExistence type="predicted"/>
<dbReference type="Proteomes" id="UP000809829">
    <property type="component" value="Unassembled WGS sequence"/>
</dbReference>